<dbReference type="GO" id="GO:0008270">
    <property type="term" value="F:zinc ion binding"/>
    <property type="evidence" value="ECO:0007669"/>
    <property type="project" value="UniProtKB-KW"/>
</dbReference>
<keyword evidence="6" id="KW-0833">Ubl conjugation pathway</keyword>
<evidence type="ECO:0000256" key="2">
    <source>
        <dbReference type="ARBA" id="ARBA00022618"/>
    </source>
</evidence>
<reference evidence="12" key="1">
    <citation type="submission" date="2021-01" db="EMBL/GenBank/DDBJ databases">
        <authorList>
            <person name="Corre E."/>
            <person name="Pelletier E."/>
            <person name="Niang G."/>
            <person name="Scheremetjew M."/>
            <person name="Finn R."/>
            <person name="Kale V."/>
            <person name="Holt S."/>
            <person name="Cochrane G."/>
            <person name="Meng A."/>
            <person name="Brown T."/>
            <person name="Cohen L."/>
        </authorList>
    </citation>
    <scope>NUCLEOTIDE SEQUENCE</scope>
    <source>
        <strain evidence="12">MM31A-1</strain>
    </source>
</reference>
<dbReference type="SMART" id="SM00184">
    <property type="entry name" value="RING"/>
    <property type="match status" value="1"/>
</dbReference>
<dbReference type="Pfam" id="PF12861">
    <property type="entry name" value="zf-ANAPC11"/>
    <property type="match status" value="1"/>
</dbReference>
<evidence type="ECO:0000256" key="10">
    <source>
        <dbReference type="SAM" id="MobiDB-lite"/>
    </source>
</evidence>
<evidence type="ECO:0000256" key="3">
    <source>
        <dbReference type="ARBA" id="ARBA00022723"/>
    </source>
</evidence>
<dbReference type="InterPro" id="IPR051031">
    <property type="entry name" value="RING-box_E3_Ubiquitin_Ligase"/>
</dbReference>
<dbReference type="GO" id="GO:0051301">
    <property type="term" value="P:cell division"/>
    <property type="evidence" value="ECO:0007669"/>
    <property type="project" value="UniProtKB-KW"/>
</dbReference>
<dbReference type="GO" id="GO:0031145">
    <property type="term" value="P:anaphase-promoting complex-dependent catabolic process"/>
    <property type="evidence" value="ECO:0007669"/>
    <property type="project" value="InterPro"/>
</dbReference>
<dbReference type="GO" id="GO:0005680">
    <property type="term" value="C:anaphase-promoting complex"/>
    <property type="evidence" value="ECO:0007669"/>
    <property type="project" value="InterPro"/>
</dbReference>
<feature type="compositionally biased region" description="Polar residues" evidence="10">
    <location>
        <begin position="15"/>
        <end position="38"/>
    </location>
</feature>
<dbReference type="EMBL" id="HBIO01002042">
    <property type="protein sequence ID" value="CAE0456635.1"/>
    <property type="molecule type" value="Transcribed_RNA"/>
</dbReference>
<dbReference type="SUPFAM" id="SSF57850">
    <property type="entry name" value="RING/U-box"/>
    <property type="match status" value="1"/>
</dbReference>
<accession>A0A7S3PV50</accession>
<feature type="compositionally biased region" description="Polar residues" evidence="10">
    <location>
        <begin position="45"/>
        <end position="72"/>
    </location>
</feature>
<evidence type="ECO:0000256" key="1">
    <source>
        <dbReference type="ARBA" id="ARBA00013928"/>
    </source>
</evidence>
<dbReference type="FunFam" id="3.30.40.10:FF:000552">
    <property type="entry name" value="Anaphase promoting complex subunit, putative"/>
    <property type="match status" value="1"/>
</dbReference>
<keyword evidence="4 9" id="KW-0863">Zinc-finger</keyword>
<dbReference type="PANTHER" id="PTHR11210">
    <property type="entry name" value="RING BOX"/>
    <property type="match status" value="1"/>
</dbReference>
<dbReference type="InterPro" id="IPR024991">
    <property type="entry name" value="RING-H2_APC11"/>
</dbReference>
<keyword evidence="2" id="KW-0132">Cell division</keyword>
<dbReference type="GO" id="GO:0097602">
    <property type="term" value="F:cullin family protein binding"/>
    <property type="evidence" value="ECO:0007669"/>
    <property type="project" value="InterPro"/>
</dbReference>
<protein>
    <recommendedName>
        <fullName evidence="1">Anaphase-promoting complex subunit 11</fullName>
    </recommendedName>
</protein>
<name>A0A7S3PV50_9STRA</name>
<organism evidence="12">
    <name type="scientific">Chaetoceros debilis</name>
    <dbReference type="NCBI Taxonomy" id="122233"/>
    <lineage>
        <taxon>Eukaryota</taxon>
        <taxon>Sar</taxon>
        <taxon>Stramenopiles</taxon>
        <taxon>Ochrophyta</taxon>
        <taxon>Bacillariophyta</taxon>
        <taxon>Coscinodiscophyceae</taxon>
        <taxon>Chaetocerotophycidae</taxon>
        <taxon>Chaetocerotales</taxon>
        <taxon>Chaetocerotaceae</taxon>
        <taxon>Chaetoceros</taxon>
    </lineage>
</organism>
<evidence type="ECO:0000256" key="5">
    <source>
        <dbReference type="ARBA" id="ARBA00022776"/>
    </source>
</evidence>
<evidence type="ECO:0000313" key="12">
    <source>
        <dbReference type="EMBL" id="CAE0456635.1"/>
    </source>
</evidence>
<evidence type="ECO:0000256" key="7">
    <source>
        <dbReference type="ARBA" id="ARBA00022833"/>
    </source>
</evidence>
<keyword evidence="8" id="KW-0131">Cell cycle</keyword>
<evidence type="ECO:0000256" key="4">
    <source>
        <dbReference type="ARBA" id="ARBA00022771"/>
    </source>
</evidence>
<dbReference type="AlphaFoldDB" id="A0A7S3PV50"/>
<proteinExistence type="predicted"/>
<evidence type="ECO:0000256" key="6">
    <source>
        <dbReference type="ARBA" id="ARBA00022786"/>
    </source>
</evidence>
<sequence length="165" mass="18108">MTSRKRASDTAVIESGSTSLQSSMQCNDNSYGHDGSSNSRDRLGLSSSNSKHNLTTKNNNPASKFGNASTTTVQRPKLRVRIKKWHGVAHWTWNCGDDDVCGICQSAYEGVAPGAKFPGDECPVVWGSCGHSFHIQCVTTWLTTKSTCPFCRVEWEFGADREVEE</sequence>
<dbReference type="InterPro" id="IPR001841">
    <property type="entry name" value="Znf_RING"/>
</dbReference>
<keyword evidence="5" id="KW-0498">Mitosis</keyword>
<evidence type="ECO:0000256" key="8">
    <source>
        <dbReference type="ARBA" id="ARBA00023306"/>
    </source>
</evidence>
<gene>
    <name evidence="12" type="ORF">CDEB00056_LOCUS1476</name>
</gene>
<dbReference type="Gene3D" id="3.30.40.10">
    <property type="entry name" value="Zinc/RING finger domain, C3HC4 (zinc finger)"/>
    <property type="match status" value="1"/>
</dbReference>
<dbReference type="GO" id="GO:0061630">
    <property type="term" value="F:ubiquitin protein ligase activity"/>
    <property type="evidence" value="ECO:0007669"/>
    <property type="project" value="InterPro"/>
</dbReference>
<dbReference type="CDD" id="cd16456">
    <property type="entry name" value="RING-H2_APC11"/>
    <property type="match status" value="1"/>
</dbReference>
<feature type="region of interest" description="Disordered" evidence="10">
    <location>
        <begin position="1"/>
        <end position="72"/>
    </location>
</feature>
<dbReference type="PROSITE" id="PS50089">
    <property type="entry name" value="ZF_RING_2"/>
    <property type="match status" value="1"/>
</dbReference>
<evidence type="ECO:0000256" key="9">
    <source>
        <dbReference type="PROSITE-ProRule" id="PRU00175"/>
    </source>
</evidence>
<dbReference type="InterPro" id="IPR013083">
    <property type="entry name" value="Znf_RING/FYVE/PHD"/>
</dbReference>
<keyword evidence="3" id="KW-0479">Metal-binding</keyword>
<keyword evidence="7" id="KW-0862">Zinc</keyword>
<feature type="domain" description="RING-type" evidence="11">
    <location>
        <begin position="101"/>
        <end position="152"/>
    </location>
</feature>
<evidence type="ECO:0000259" key="11">
    <source>
        <dbReference type="PROSITE" id="PS50089"/>
    </source>
</evidence>